<gene>
    <name evidence="2" type="ORF">IAI61_21915</name>
</gene>
<keyword evidence="1" id="KW-0472">Membrane</keyword>
<evidence type="ECO:0000313" key="3">
    <source>
        <dbReference type="Proteomes" id="UP001518989"/>
    </source>
</evidence>
<evidence type="ECO:0000256" key="1">
    <source>
        <dbReference type="SAM" id="Phobius"/>
    </source>
</evidence>
<accession>A0ABS3KYH8</accession>
<feature type="transmembrane region" description="Helical" evidence="1">
    <location>
        <begin position="39"/>
        <end position="56"/>
    </location>
</feature>
<dbReference type="RefSeq" id="WP_207444046.1">
    <property type="nucleotide sequence ID" value="NZ_CP061181.1"/>
</dbReference>
<feature type="transmembrane region" description="Helical" evidence="1">
    <location>
        <begin position="7"/>
        <end position="27"/>
    </location>
</feature>
<name>A0ABS3KYH8_9PROT</name>
<dbReference type="Proteomes" id="UP001518989">
    <property type="component" value="Unassembled WGS sequence"/>
</dbReference>
<reference evidence="2 3" key="1">
    <citation type="submission" date="2020-09" db="EMBL/GenBank/DDBJ databases">
        <title>Roseomonas.</title>
        <authorList>
            <person name="Zhu W."/>
        </authorList>
    </citation>
    <scope>NUCLEOTIDE SEQUENCE [LARGE SCALE GENOMIC DNA]</scope>
    <source>
        <strain evidence="2 3">573</strain>
    </source>
</reference>
<sequence length="91" mass="10114">MFLIWSGWGILVVSIVLITSVVMGGLLQAVLTAAGWPDLAFLAVFAGGMAAANWVVDKRLNSAPPQELLDPRSNERVLLYRRRKLFWSLMQ</sequence>
<proteinExistence type="predicted"/>
<protein>
    <submittedName>
        <fullName evidence="2">Uncharacterized protein</fullName>
    </submittedName>
</protein>
<comment type="caution">
    <text evidence="2">The sequence shown here is derived from an EMBL/GenBank/DDBJ whole genome shotgun (WGS) entry which is preliminary data.</text>
</comment>
<keyword evidence="1" id="KW-0812">Transmembrane</keyword>
<evidence type="ECO:0000313" key="2">
    <source>
        <dbReference type="EMBL" id="MBO1081693.1"/>
    </source>
</evidence>
<organism evidence="2 3">
    <name type="scientific">Roseomonas haemaphysalidis</name>
    <dbReference type="NCBI Taxonomy" id="2768162"/>
    <lineage>
        <taxon>Bacteria</taxon>
        <taxon>Pseudomonadati</taxon>
        <taxon>Pseudomonadota</taxon>
        <taxon>Alphaproteobacteria</taxon>
        <taxon>Acetobacterales</taxon>
        <taxon>Roseomonadaceae</taxon>
        <taxon>Roseomonas</taxon>
    </lineage>
</organism>
<dbReference type="EMBL" id="JACTNG010000018">
    <property type="protein sequence ID" value="MBO1081693.1"/>
    <property type="molecule type" value="Genomic_DNA"/>
</dbReference>
<keyword evidence="3" id="KW-1185">Reference proteome</keyword>
<keyword evidence="1" id="KW-1133">Transmembrane helix</keyword>